<accession>B3EAW4</accession>
<evidence type="ECO:0000313" key="10">
    <source>
        <dbReference type="EMBL" id="ACD96997.1"/>
    </source>
</evidence>
<dbReference type="AlphaFoldDB" id="B3EAW4"/>
<evidence type="ECO:0000256" key="7">
    <source>
        <dbReference type="ARBA" id="ARBA00023143"/>
    </source>
</evidence>
<dbReference type="InterPro" id="IPR052205">
    <property type="entry name" value="FliO/MopB"/>
</dbReference>
<evidence type="ECO:0000256" key="1">
    <source>
        <dbReference type="ARBA" id="ARBA00004117"/>
    </source>
</evidence>
<evidence type="ECO:0000256" key="3">
    <source>
        <dbReference type="ARBA" id="ARBA00022475"/>
    </source>
</evidence>
<keyword evidence="3" id="KW-1003">Cell membrane</keyword>
<evidence type="ECO:0000256" key="8">
    <source>
        <dbReference type="ARBA" id="ARBA00037937"/>
    </source>
</evidence>
<dbReference type="OrthoDB" id="5396865at2"/>
<dbReference type="Pfam" id="PF04347">
    <property type="entry name" value="FliO"/>
    <property type="match status" value="1"/>
</dbReference>
<dbReference type="HOGENOM" id="CLU_142794_0_0_7"/>
<keyword evidence="7" id="KW-0975">Bacterial flagellum</keyword>
<reference evidence="10 11" key="1">
    <citation type="submission" date="2008-05" db="EMBL/GenBank/DDBJ databases">
        <title>Complete sequence of chromosome of Geobacter lovleyi SZ.</title>
        <authorList>
            <consortium name="US DOE Joint Genome Institute"/>
            <person name="Lucas S."/>
            <person name="Copeland A."/>
            <person name="Lapidus A."/>
            <person name="Glavina del Rio T."/>
            <person name="Dalin E."/>
            <person name="Tice H."/>
            <person name="Bruce D."/>
            <person name="Goodwin L."/>
            <person name="Pitluck S."/>
            <person name="Chertkov O."/>
            <person name="Meincke L."/>
            <person name="Brettin T."/>
            <person name="Detter J.C."/>
            <person name="Han C."/>
            <person name="Tapia R."/>
            <person name="Kuske C.R."/>
            <person name="Schmutz J."/>
            <person name="Larimer F."/>
            <person name="Land M."/>
            <person name="Hauser L."/>
            <person name="Kyrpides N."/>
            <person name="Mikhailova N."/>
            <person name="Sung Y."/>
            <person name="Fletcher K.E."/>
            <person name="Ritalahti K.M."/>
            <person name="Loeffler F.E."/>
            <person name="Richardson P."/>
        </authorList>
    </citation>
    <scope>NUCLEOTIDE SEQUENCE [LARGE SCALE GENOMIC DNA]</scope>
    <source>
        <strain evidence="11">ATCC BAA-1151 / DSM 17278 / SZ</strain>
    </source>
</reference>
<keyword evidence="4 9" id="KW-0812">Transmembrane</keyword>
<keyword evidence="11" id="KW-1185">Reference proteome</keyword>
<evidence type="ECO:0000256" key="6">
    <source>
        <dbReference type="ARBA" id="ARBA00023136"/>
    </source>
</evidence>
<keyword evidence="5 9" id="KW-1133">Transmembrane helix</keyword>
<evidence type="ECO:0000256" key="2">
    <source>
        <dbReference type="ARBA" id="ARBA00004236"/>
    </source>
</evidence>
<dbReference type="STRING" id="398767.Glov_3291"/>
<evidence type="ECO:0008006" key="12">
    <source>
        <dbReference type="Google" id="ProtNLM"/>
    </source>
</evidence>
<evidence type="ECO:0000256" key="9">
    <source>
        <dbReference type="SAM" id="Phobius"/>
    </source>
</evidence>
<comment type="similarity">
    <text evidence="8">Belongs to the FliO/MopB family.</text>
</comment>
<proteinExistence type="inferred from homology"/>
<keyword evidence="6 9" id="KW-0472">Membrane</keyword>
<evidence type="ECO:0000313" key="11">
    <source>
        <dbReference type="Proteomes" id="UP000002420"/>
    </source>
</evidence>
<dbReference type="PANTHER" id="PTHR38766">
    <property type="entry name" value="FLAGELLAR PROTEIN FLIO"/>
    <property type="match status" value="1"/>
</dbReference>
<gene>
    <name evidence="10" type="ordered locus">Glov_3291</name>
</gene>
<feature type="transmembrane region" description="Helical" evidence="9">
    <location>
        <begin position="38"/>
        <end position="58"/>
    </location>
</feature>
<dbReference type="GO" id="GO:0044781">
    <property type="term" value="P:bacterial-type flagellum organization"/>
    <property type="evidence" value="ECO:0007669"/>
    <property type="project" value="InterPro"/>
</dbReference>
<sequence length="144" mass="15695">MIRAATLWLTSCATFFPVVAQGAVGQAGEGGFGFLSSFLQMVAALMLVVGLILLTYYASTRLMRKIPALRPGNQHIRVLEVRAMGPRKALILIEVAGEYLLLSSSGEHLALVKQINMLEEIEIVEEPSVRPSFLALLKRAALRS</sequence>
<evidence type="ECO:0000256" key="5">
    <source>
        <dbReference type="ARBA" id="ARBA00022989"/>
    </source>
</evidence>
<dbReference type="InterPro" id="IPR022781">
    <property type="entry name" value="Flagellar_biosynth_FliO"/>
</dbReference>
<dbReference type="EMBL" id="CP001089">
    <property type="protein sequence ID" value="ACD96997.1"/>
    <property type="molecule type" value="Genomic_DNA"/>
</dbReference>
<dbReference type="GO" id="GO:0009425">
    <property type="term" value="C:bacterial-type flagellum basal body"/>
    <property type="evidence" value="ECO:0007669"/>
    <property type="project" value="UniProtKB-SubCell"/>
</dbReference>
<organism evidence="10 11">
    <name type="scientific">Trichlorobacter lovleyi (strain ATCC BAA-1151 / DSM 17278 / SZ)</name>
    <name type="common">Geobacter lovleyi</name>
    <dbReference type="NCBI Taxonomy" id="398767"/>
    <lineage>
        <taxon>Bacteria</taxon>
        <taxon>Pseudomonadati</taxon>
        <taxon>Thermodesulfobacteriota</taxon>
        <taxon>Desulfuromonadia</taxon>
        <taxon>Geobacterales</taxon>
        <taxon>Geobacteraceae</taxon>
        <taxon>Trichlorobacter</taxon>
    </lineage>
</organism>
<dbReference type="eggNOG" id="COG3190">
    <property type="taxonomic scope" value="Bacteria"/>
</dbReference>
<dbReference type="Proteomes" id="UP000002420">
    <property type="component" value="Chromosome"/>
</dbReference>
<dbReference type="KEGG" id="glo:Glov_3291"/>
<name>B3EAW4_TRIL1</name>
<evidence type="ECO:0000256" key="4">
    <source>
        <dbReference type="ARBA" id="ARBA00022692"/>
    </source>
</evidence>
<dbReference type="PANTHER" id="PTHR38766:SF1">
    <property type="entry name" value="FLAGELLAR PROTEIN FLIO"/>
    <property type="match status" value="1"/>
</dbReference>
<protein>
    <recommendedName>
        <fullName evidence="12">Flagellar protein</fullName>
    </recommendedName>
</protein>
<dbReference type="RefSeq" id="WP_012471321.1">
    <property type="nucleotide sequence ID" value="NC_010814.1"/>
</dbReference>
<dbReference type="GO" id="GO:0005886">
    <property type="term" value="C:plasma membrane"/>
    <property type="evidence" value="ECO:0007669"/>
    <property type="project" value="UniProtKB-SubCell"/>
</dbReference>
<comment type="subcellular location">
    <subcellularLocation>
        <location evidence="1">Bacterial flagellum basal body</location>
    </subcellularLocation>
    <subcellularLocation>
        <location evidence="2">Cell membrane</location>
    </subcellularLocation>
</comment>